<gene>
    <name evidence="1" type="ORF">MtrunA17_Chr8g0365371</name>
</gene>
<dbReference type="Proteomes" id="UP000265566">
    <property type="component" value="Chromosome 8"/>
</dbReference>
<evidence type="ECO:0000313" key="1">
    <source>
        <dbReference type="EMBL" id="RHN41370.1"/>
    </source>
</evidence>
<accession>A0A396GK44</accession>
<dbReference type="EMBL" id="PSQE01000008">
    <property type="protein sequence ID" value="RHN41370.1"/>
    <property type="molecule type" value="Genomic_DNA"/>
</dbReference>
<dbReference type="Gramene" id="rna47686">
    <property type="protein sequence ID" value="RHN41370.1"/>
    <property type="gene ID" value="gene47686"/>
</dbReference>
<organism evidence="1">
    <name type="scientific">Medicago truncatula</name>
    <name type="common">Barrel medic</name>
    <name type="synonym">Medicago tribuloides</name>
    <dbReference type="NCBI Taxonomy" id="3880"/>
    <lineage>
        <taxon>Eukaryota</taxon>
        <taxon>Viridiplantae</taxon>
        <taxon>Streptophyta</taxon>
        <taxon>Embryophyta</taxon>
        <taxon>Tracheophyta</taxon>
        <taxon>Spermatophyta</taxon>
        <taxon>Magnoliopsida</taxon>
        <taxon>eudicotyledons</taxon>
        <taxon>Gunneridae</taxon>
        <taxon>Pentapetalae</taxon>
        <taxon>rosids</taxon>
        <taxon>fabids</taxon>
        <taxon>Fabales</taxon>
        <taxon>Fabaceae</taxon>
        <taxon>Papilionoideae</taxon>
        <taxon>50 kb inversion clade</taxon>
        <taxon>NPAAA clade</taxon>
        <taxon>Hologalegina</taxon>
        <taxon>IRL clade</taxon>
        <taxon>Trifolieae</taxon>
        <taxon>Medicago</taxon>
    </lineage>
</organism>
<name>A0A396GK44_MEDTR</name>
<dbReference type="AlphaFoldDB" id="A0A396GK44"/>
<comment type="caution">
    <text evidence="1">The sequence shown here is derived from an EMBL/GenBank/DDBJ whole genome shotgun (WGS) entry which is preliminary data.</text>
</comment>
<protein>
    <submittedName>
        <fullName evidence="1">Uncharacterized protein</fullName>
    </submittedName>
</protein>
<sequence>MNEAVGTVSNLKKKQLGEKAVLSTDQRQHKLKVQLGSNGIKKRAEDFRLKEFGGGKRMLINRHHNSLLRGLTSHITETLHATKRRALVWG</sequence>
<reference evidence="1" key="1">
    <citation type="journal article" date="2018" name="Nat. Plants">
        <title>Whole-genome landscape of Medicago truncatula symbiotic genes.</title>
        <authorList>
            <person name="Pecrix Y."/>
            <person name="Gamas P."/>
            <person name="Carrere S."/>
        </authorList>
    </citation>
    <scope>NUCLEOTIDE SEQUENCE</scope>
    <source>
        <tissue evidence="1">Leaves</tissue>
    </source>
</reference>
<proteinExistence type="predicted"/>